<organism evidence="2 3">
    <name type="scientific">Nocardioides potassii</name>
    <dbReference type="NCBI Taxonomy" id="2911371"/>
    <lineage>
        <taxon>Bacteria</taxon>
        <taxon>Bacillati</taxon>
        <taxon>Actinomycetota</taxon>
        <taxon>Actinomycetes</taxon>
        <taxon>Propionibacteriales</taxon>
        <taxon>Nocardioidaceae</taxon>
        <taxon>Nocardioides</taxon>
    </lineage>
</organism>
<sequence length="227" mass="24587">MTPTRFAAALAMVLLTLCLSAASANADEPYPPSGTFATTNAQLKESGCFYHRYTLAFDSGPMTEEWGISIRVLAPDGTLADIASRLGSNWSRGTLAEDILLCSSLDQPGTYTLTGFITTWPGDVDTAFPPLTFEVLPVPVADVTGTVAKRATAGGAKLIFRSAPTPTGYVQGRRLTWKITYDGRSKRIVQYAGERDVLRLTFRPGTGKHPIRVYRNGARVLKVVVRN</sequence>
<protein>
    <recommendedName>
        <fullName evidence="4">Ig-like domain repeat protein</fullName>
    </recommendedName>
</protein>
<reference evidence="2 3" key="1">
    <citation type="submission" date="2022-01" db="EMBL/GenBank/DDBJ databases">
        <title>Nocardioides sp. nov., an actinomycete isolated from mining soil.</title>
        <authorList>
            <person name="Liu L."/>
        </authorList>
    </citation>
    <scope>NUCLEOTIDE SEQUENCE [LARGE SCALE GENOMIC DNA]</scope>
    <source>
        <strain evidence="2 3">KLBMP 9356</strain>
    </source>
</reference>
<accession>A0ABS9HGX6</accession>
<keyword evidence="3" id="KW-1185">Reference proteome</keyword>
<dbReference type="RefSeq" id="WP_236404354.1">
    <property type="nucleotide sequence ID" value="NZ_JAKJHZ010000010.1"/>
</dbReference>
<keyword evidence="1" id="KW-0732">Signal</keyword>
<feature type="signal peptide" evidence="1">
    <location>
        <begin position="1"/>
        <end position="26"/>
    </location>
</feature>
<gene>
    <name evidence="2" type="ORF">L2K70_17315</name>
</gene>
<dbReference type="Proteomes" id="UP001201161">
    <property type="component" value="Unassembled WGS sequence"/>
</dbReference>
<dbReference type="EMBL" id="JAKJHZ010000010">
    <property type="protein sequence ID" value="MCF6379373.1"/>
    <property type="molecule type" value="Genomic_DNA"/>
</dbReference>
<name>A0ABS9HGX6_9ACTN</name>
<evidence type="ECO:0000313" key="3">
    <source>
        <dbReference type="Proteomes" id="UP001201161"/>
    </source>
</evidence>
<evidence type="ECO:0000256" key="1">
    <source>
        <dbReference type="SAM" id="SignalP"/>
    </source>
</evidence>
<proteinExistence type="predicted"/>
<evidence type="ECO:0008006" key="4">
    <source>
        <dbReference type="Google" id="ProtNLM"/>
    </source>
</evidence>
<feature type="chain" id="PRO_5046623652" description="Ig-like domain repeat protein" evidence="1">
    <location>
        <begin position="27"/>
        <end position="227"/>
    </location>
</feature>
<evidence type="ECO:0000313" key="2">
    <source>
        <dbReference type="EMBL" id="MCF6379373.1"/>
    </source>
</evidence>
<comment type="caution">
    <text evidence="2">The sequence shown here is derived from an EMBL/GenBank/DDBJ whole genome shotgun (WGS) entry which is preliminary data.</text>
</comment>